<evidence type="ECO:0000259" key="8">
    <source>
        <dbReference type="PROSITE" id="PS50994"/>
    </source>
</evidence>
<evidence type="ECO:0000256" key="3">
    <source>
        <dbReference type="ARBA" id="ARBA00022750"/>
    </source>
</evidence>
<dbReference type="PANTHER" id="PTHR42648:SF28">
    <property type="entry name" value="TRANSPOSON-ENCODED PROTEIN WITH RIBONUCLEASE H-LIKE AND RETROVIRUS ZINC FINGER-LIKE DOMAINS"/>
    <property type="match status" value="1"/>
</dbReference>
<dbReference type="GO" id="GO:0008270">
    <property type="term" value="F:zinc ion binding"/>
    <property type="evidence" value="ECO:0007669"/>
    <property type="project" value="UniProtKB-KW"/>
</dbReference>
<comment type="caution">
    <text evidence="9">The sequence shown here is derived from an EMBL/GenBank/DDBJ whole genome shotgun (WGS) entry which is preliminary data.</text>
</comment>
<dbReference type="InterPro" id="IPR036397">
    <property type="entry name" value="RNaseH_sf"/>
</dbReference>
<evidence type="ECO:0000313" key="9">
    <source>
        <dbReference type="EMBL" id="PNY13361.1"/>
    </source>
</evidence>
<dbReference type="PROSITE" id="PS50158">
    <property type="entry name" value="ZF_CCHC"/>
    <property type="match status" value="1"/>
</dbReference>
<feature type="domain" description="CCHC-type" evidence="7">
    <location>
        <begin position="245"/>
        <end position="260"/>
    </location>
</feature>
<dbReference type="SUPFAM" id="SSF56672">
    <property type="entry name" value="DNA/RNA polymerases"/>
    <property type="match status" value="1"/>
</dbReference>
<keyword evidence="4" id="KW-0378">Hydrolase</keyword>
<evidence type="ECO:0000256" key="6">
    <source>
        <dbReference type="SAM" id="MobiDB-lite"/>
    </source>
</evidence>
<dbReference type="GO" id="GO:0006508">
    <property type="term" value="P:proteolysis"/>
    <property type="evidence" value="ECO:0007669"/>
    <property type="project" value="UniProtKB-KW"/>
</dbReference>
<name>A0A2K3PDJ4_TRIPR</name>
<evidence type="ECO:0000259" key="7">
    <source>
        <dbReference type="PROSITE" id="PS50158"/>
    </source>
</evidence>
<evidence type="ECO:0000256" key="2">
    <source>
        <dbReference type="ARBA" id="ARBA00022723"/>
    </source>
</evidence>
<dbReference type="InterPro" id="IPR012337">
    <property type="entry name" value="RNaseH-like_sf"/>
</dbReference>
<keyword evidence="5" id="KW-0862">Zinc</keyword>
<dbReference type="Pfam" id="PF14223">
    <property type="entry name" value="Retrotran_gag_2"/>
    <property type="match status" value="1"/>
</dbReference>
<dbReference type="GO" id="GO:0003676">
    <property type="term" value="F:nucleic acid binding"/>
    <property type="evidence" value="ECO:0007669"/>
    <property type="project" value="InterPro"/>
</dbReference>
<dbReference type="Proteomes" id="UP000236291">
    <property type="component" value="Unassembled WGS sequence"/>
</dbReference>
<dbReference type="InterPro" id="IPR025724">
    <property type="entry name" value="GAG-pre-integrase_dom"/>
</dbReference>
<feature type="region of interest" description="Disordered" evidence="6">
    <location>
        <begin position="190"/>
        <end position="209"/>
    </location>
</feature>
<feature type="domain" description="Integrase catalytic" evidence="8">
    <location>
        <begin position="485"/>
        <end position="659"/>
    </location>
</feature>
<evidence type="ECO:0000313" key="10">
    <source>
        <dbReference type="Proteomes" id="UP000236291"/>
    </source>
</evidence>
<dbReference type="GO" id="GO:0015074">
    <property type="term" value="P:DNA integration"/>
    <property type="evidence" value="ECO:0007669"/>
    <property type="project" value="InterPro"/>
</dbReference>
<dbReference type="Pfam" id="PF13976">
    <property type="entry name" value="gag_pre-integrs"/>
    <property type="match status" value="1"/>
</dbReference>
<dbReference type="PROSITE" id="PS50994">
    <property type="entry name" value="INTEGRASE"/>
    <property type="match status" value="1"/>
</dbReference>
<reference evidence="9 10" key="2">
    <citation type="journal article" date="2017" name="Front. Plant Sci.">
        <title>Gene Classification and Mining of Molecular Markers Useful in Red Clover (Trifolium pratense) Breeding.</title>
        <authorList>
            <person name="Istvanek J."/>
            <person name="Dluhosova J."/>
            <person name="Dluhos P."/>
            <person name="Patkova L."/>
            <person name="Nedelnik J."/>
            <person name="Repkova J."/>
        </authorList>
    </citation>
    <scope>NUCLEOTIDE SEQUENCE [LARGE SCALE GENOMIC DNA]</scope>
    <source>
        <strain evidence="10">cv. Tatra</strain>
        <tissue evidence="9">Young leaves</tissue>
    </source>
</reference>
<dbReference type="GO" id="GO:0004190">
    <property type="term" value="F:aspartic-type endopeptidase activity"/>
    <property type="evidence" value="ECO:0007669"/>
    <property type="project" value="UniProtKB-KW"/>
</dbReference>
<organism evidence="9 10">
    <name type="scientific">Trifolium pratense</name>
    <name type="common">Red clover</name>
    <dbReference type="NCBI Taxonomy" id="57577"/>
    <lineage>
        <taxon>Eukaryota</taxon>
        <taxon>Viridiplantae</taxon>
        <taxon>Streptophyta</taxon>
        <taxon>Embryophyta</taxon>
        <taxon>Tracheophyta</taxon>
        <taxon>Spermatophyta</taxon>
        <taxon>Magnoliopsida</taxon>
        <taxon>eudicotyledons</taxon>
        <taxon>Gunneridae</taxon>
        <taxon>Pentapetalae</taxon>
        <taxon>rosids</taxon>
        <taxon>fabids</taxon>
        <taxon>Fabales</taxon>
        <taxon>Fabaceae</taxon>
        <taxon>Papilionoideae</taxon>
        <taxon>50 kb inversion clade</taxon>
        <taxon>NPAAA clade</taxon>
        <taxon>Hologalegina</taxon>
        <taxon>IRL clade</taxon>
        <taxon>Trifolieae</taxon>
        <taxon>Trifolium</taxon>
    </lineage>
</organism>
<dbReference type="InterPro" id="IPR001878">
    <property type="entry name" value="Znf_CCHC"/>
</dbReference>
<accession>A0A2K3PDJ4</accession>
<protein>
    <submittedName>
        <fullName evidence="9">Putative retrotransposon Ty1-copia subclass protein</fullName>
    </submittedName>
</protein>
<dbReference type="InterPro" id="IPR036875">
    <property type="entry name" value="Znf_CCHC_sf"/>
</dbReference>
<keyword evidence="2" id="KW-0479">Metal-binding</keyword>
<dbReference type="InterPro" id="IPR057670">
    <property type="entry name" value="SH3_retrovirus"/>
</dbReference>
<dbReference type="Gene3D" id="3.30.420.10">
    <property type="entry name" value="Ribonuclease H-like superfamily/Ribonuclease H"/>
    <property type="match status" value="1"/>
</dbReference>
<proteinExistence type="predicted"/>
<dbReference type="Pfam" id="PF22936">
    <property type="entry name" value="Pol_BBD"/>
    <property type="match status" value="1"/>
</dbReference>
<gene>
    <name evidence="9" type="ORF">L195_g010014</name>
</gene>
<dbReference type="CDD" id="cd09272">
    <property type="entry name" value="RNase_HI_RT_Ty1"/>
    <property type="match status" value="1"/>
</dbReference>
<evidence type="ECO:0000256" key="4">
    <source>
        <dbReference type="ARBA" id="ARBA00022801"/>
    </source>
</evidence>
<keyword evidence="3" id="KW-0064">Aspartyl protease</keyword>
<reference evidence="9 10" key="1">
    <citation type="journal article" date="2014" name="Am. J. Bot.">
        <title>Genome assembly and annotation for red clover (Trifolium pratense; Fabaceae).</title>
        <authorList>
            <person name="Istvanek J."/>
            <person name="Jaros M."/>
            <person name="Krenek A."/>
            <person name="Repkova J."/>
        </authorList>
    </citation>
    <scope>NUCLEOTIDE SEQUENCE [LARGE SCALE GENOMIC DNA]</scope>
    <source>
        <strain evidence="10">cv. Tatra</strain>
        <tissue evidence="9">Young leaves</tissue>
    </source>
</reference>
<dbReference type="SUPFAM" id="SSF53098">
    <property type="entry name" value="Ribonuclease H-like"/>
    <property type="match status" value="1"/>
</dbReference>
<keyword evidence="1" id="KW-0645">Protease</keyword>
<keyword evidence="5" id="KW-0863">Zinc-finger</keyword>
<dbReference type="SUPFAM" id="SSF57756">
    <property type="entry name" value="Retrovirus zinc finger-like domains"/>
    <property type="match status" value="1"/>
</dbReference>
<dbReference type="InterPro" id="IPR001584">
    <property type="entry name" value="Integrase_cat-core"/>
</dbReference>
<dbReference type="ExpressionAtlas" id="A0A2K3PDJ4">
    <property type="expression patterns" value="baseline"/>
</dbReference>
<dbReference type="Pfam" id="PF07727">
    <property type="entry name" value="RVT_2"/>
    <property type="match status" value="1"/>
</dbReference>
<dbReference type="InterPro" id="IPR043502">
    <property type="entry name" value="DNA/RNA_pol_sf"/>
</dbReference>
<dbReference type="Pfam" id="PF25597">
    <property type="entry name" value="SH3_retrovirus"/>
    <property type="match status" value="2"/>
</dbReference>
<dbReference type="InterPro" id="IPR054722">
    <property type="entry name" value="PolX-like_BBD"/>
</dbReference>
<dbReference type="EMBL" id="ASHM01006021">
    <property type="protein sequence ID" value="PNY13361.1"/>
    <property type="molecule type" value="Genomic_DNA"/>
</dbReference>
<dbReference type="InterPro" id="IPR039537">
    <property type="entry name" value="Retrotran_Ty1/copia-like"/>
</dbReference>
<sequence>MLNGSNYKKWKQDVNFALGIADLDIALREDKPVITASSTTDQKERLAKWERADRLSLIAIKRTISEHLLGGLPEECTAKQFLASIKERYQVSDNAESGRLLKELMDIKYDTAKGVREFILKIVHYQTKLKTHKIDLNDKFIVGHALNCLPVDFTQIKTAYNTIGVDWSVNDLITKSVAEEEKLKNEKTAVSMLSVHSKPRSSKNNGKYKYSHASHKNQDFKKPGIGQHRFVGGPKSYDLKRTIWCFWCKEKGHKKPDCPKLKTWLDNKQKSEGTNFSFVCFESNLVDVPIDSWWLDSGSTTHIAISLQGFRNLREPIPRESRLRVGNDLAVAVESVGDVSIILDSGFELVLNNTFYVPSFRRNLISISLLDELGFCFTFGSRKISMTLNSQVVGRGILIDGLYKLSLNSDTLASSFVVENSVSKRSKVEEKSFALWHKRLGHISRERVERLTKANILPSLNFDDLGTCVDCIRGKFTKTSRKGATRSSELLEIIHTDISGPLNPAFCGNKLFITFIDDFSRYGYLYLIKEKSEALDKFKIFKTEVEKQLGKVIKIVRSDRGGEYYGKYGIEGQHMGPFALYLQDCGIVPQYTMPGTPEQNGVAERRNRTLKDMMRSMMSERNLPEYLWGEALKTALYILNRVPSKSVHKTPFELWTGRKPSLNHFRVWGCPAEVKIYNPLLKKLDPKTRRCFFVGYPDRAKGYRAEVKIYNPLLKKLDPKTCRCFFVGYPDRAKGYRFFSSNGGARIVESINAKFLELDVVDPIVPSKETKIPPPPSLTVSLSLPIVSTETNVQAENTNTPENDDVGIDAPIINELPQNIEPTEVVPLRRSTRQRKPTISNEFVTYLTEDAFDIGDIADPKGYHEAVTCPQSEKWRHAMNEEMKSMSVNDVWELVQLPSNCRAIGCKWVFKTKKDVDGNVERFKARLVAKGFTQREGIDFNETFSPVSTKDSFRIIMALVAHYDLELHQMDVKTAFLNGDLNEEVYMRQPEGFHIGNDENLVCKLKRSIYGLKQASRQWYLKFDDVVTSLGFEENKVDQCIYFKVSGSKYIFLVLYVDDILLASNNLGILCETKQTLTRFFDMKDLGEASFVLGIEIHRDRSRHTLGLSQKAYINRVLERFNMQNCRPCEFPVIKGDKFSMEQCPKNEVEQAEMNDRPFASALGSLMYAQVCTRPDIAFVVGVLGRYQANPGNDHWKAAKKVMRYLQGTKDCMLTYKRVDNLEIEGYTDSDLGGCPDDRKSTSGYIFMLAGGAISWKSKKQTIVASSTMQAEFIACYAAATHAAWLKNLVTGLRIVDSISRPMRIFCDNSAAVFHTKNNKTSSGSKHLELKYLTVRDLVKDGTIVVEHIDTNSMLADPLTKGLRPMTFKNHVGNMGIVSSFDVFG</sequence>
<dbReference type="InterPro" id="IPR013103">
    <property type="entry name" value="RVT_2"/>
</dbReference>
<dbReference type="PANTHER" id="PTHR42648">
    <property type="entry name" value="TRANSPOSASE, PUTATIVE-RELATED"/>
    <property type="match status" value="1"/>
</dbReference>
<evidence type="ECO:0000256" key="5">
    <source>
        <dbReference type="PROSITE-ProRule" id="PRU00047"/>
    </source>
</evidence>
<evidence type="ECO:0000256" key="1">
    <source>
        <dbReference type="ARBA" id="ARBA00022670"/>
    </source>
</evidence>